<dbReference type="SUPFAM" id="SSF89562">
    <property type="entry name" value="RraA-like"/>
    <property type="match status" value="1"/>
</dbReference>
<evidence type="ECO:0000256" key="16">
    <source>
        <dbReference type="ARBA" id="ARBA00032305"/>
    </source>
</evidence>
<evidence type="ECO:0000256" key="13">
    <source>
        <dbReference type="ARBA" id="ARBA00025046"/>
    </source>
</evidence>
<comment type="similarity">
    <text evidence="18">Belongs to the LigK/PcmE family.</text>
</comment>
<evidence type="ECO:0000256" key="3">
    <source>
        <dbReference type="ARBA" id="ARBA00001968"/>
    </source>
</evidence>
<evidence type="ECO:0000256" key="19">
    <source>
        <dbReference type="PIRSR" id="PIRSR605493-1"/>
    </source>
</evidence>
<evidence type="ECO:0000256" key="12">
    <source>
        <dbReference type="ARBA" id="ARBA00023239"/>
    </source>
</evidence>
<organism evidence="20 21">
    <name type="scientific">Fervidicola ferrireducens</name>
    <dbReference type="NCBI Taxonomy" id="520764"/>
    <lineage>
        <taxon>Bacteria</taxon>
        <taxon>Bacillati</taxon>
        <taxon>Bacillota</taxon>
        <taxon>Clostridia</taxon>
        <taxon>Thermosediminibacterales</taxon>
        <taxon>Thermosediminibacteraceae</taxon>
        <taxon>Fervidicola</taxon>
    </lineage>
</organism>
<evidence type="ECO:0000256" key="5">
    <source>
        <dbReference type="ARBA" id="ARBA00011233"/>
    </source>
</evidence>
<keyword evidence="10 19" id="KW-0479">Metal-binding</keyword>
<dbReference type="InParanoid" id="A0A140L7L9"/>
<evidence type="ECO:0000256" key="7">
    <source>
        <dbReference type="ARBA" id="ARBA00012213"/>
    </source>
</evidence>
<evidence type="ECO:0000256" key="1">
    <source>
        <dbReference type="ARBA" id="ARBA00001342"/>
    </source>
</evidence>
<dbReference type="GO" id="GO:0019336">
    <property type="term" value="P:phenol-containing compound catabolic process"/>
    <property type="evidence" value="ECO:0007669"/>
    <property type="project" value="UniProtKB-ARBA"/>
</dbReference>
<evidence type="ECO:0000256" key="6">
    <source>
        <dbReference type="ARBA" id="ARBA00011643"/>
    </source>
</evidence>
<dbReference type="PATRIC" id="fig|520764.3.peg.1693"/>
<comment type="cofactor">
    <cofactor evidence="3">
        <name>a divalent metal cation</name>
        <dbReference type="ChEBI" id="CHEBI:60240"/>
    </cofactor>
</comment>
<dbReference type="GO" id="GO:0047443">
    <property type="term" value="F:4-hydroxy-4-methyl-2-oxoglutarate aldolase activity"/>
    <property type="evidence" value="ECO:0007669"/>
    <property type="project" value="UniProtKB-EC"/>
</dbReference>
<dbReference type="GO" id="GO:0032787">
    <property type="term" value="P:monocarboxylic acid metabolic process"/>
    <property type="evidence" value="ECO:0007669"/>
    <property type="project" value="UniProtKB-ARBA"/>
</dbReference>
<comment type="subunit">
    <text evidence="6">Homohexamer.</text>
</comment>
<evidence type="ECO:0000256" key="14">
    <source>
        <dbReference type="ARBA" id="ARBA00029596"/>
    </source>
</evidence>
<keyword evidence="11 19" id="KW-0460">Magnesium</keyword>
<dbReference type="Proteomes" id="UP000070427">
    <property type="component" value="Unassembled WGS sequence"/>
</dbReference>
<evidence type="ECO:0000256" key="18">
    <source>
        <dbReference type="ARBA" id="ARBA00061585"/>
    </source>
</evidence>
<dbReference type="PANTHER" id="PTHR33254:SF4">
    <property type="entry name" value="4-HYDROXY-4-METHYL-2-OXOGLUTARATE ALDOLASE 3-RELATED"/>
    <property type="match status" value="1"/>
</dbReference>
<comment type="function">
    <text evidence="13">Catalyzes the aldol cleavage of 4-hydroxy-4-methyl-2-oxoglutarate (HMG) into 2 molecules of pyruvate. Also contains a secondary oxaloacetate (OAA) decarboxylase activity due to the common pyruvate enolate transition state formed following C-C bond cleavage in the retro-aldol and decarboxylation reactions.</text>
</comment>
<feature type="binding site" evidence="19">
    <location>
        <position position="117"/>
    </location>
    <ligand>
        <name>Mg(2+)</name>
        <dbReference type="ChEBI" id="CHEBI:18420"/>
    </ligand>
</feature>
<name>A0A140L7L9_9FIRM</name>
<keyword evidence="12 20" id="KW-0456">Lyase</keyword>
<dbReference type="EC" id="4.1.1.112" evidence="8"/>
<evidence type="ECO:0000256" key="15">
    <source>
        <dbReference type="ARBA" id="ARBA00030169"/>
    </source>
</evidence>
<dbReference type="Gene3D" id="3.50.30.40">
    <property type="entry name" value="Ribonuclease E inhibitor RraA/RraA-like"/>
    <property type="match status" value="1"/>
</dbReference>
<dbReference type="InterPro" id="IPR036704">
    <property type="entry name" value="RraA/RraA-like_sf"/>
</dbReference>
<dbReference type="PANTHER" id="PTHR33254">
    <property type="entry name" value="4-HYDROXY-4-METHYL-2-OXOGLUTARATE ALDOLASE 3-RELATED"/>
    <property type="match status" value="1"/>
</dbReference>
<dbReference type="GO" id="GO:0046872">
    <property type="term" value="F:metal ion binding"/>
    <property type="evidence" value="ECO:0007669"/>
    <property type="project" value="UniProtKB-KW"/>
</dbReference>
<feature type="binding site" evidence="19">
    <location>
        <position position="116"/>
    </location>
    <ligand>
        <name>substrate</name>
    </ligand>
</feature>
<gene>
    <name evidence="20" type="primary">proA</name>
    <name evidence="20" type="ORF">AN618_15750</name>
</gene>
<evidence type="ECO:0000256" key="9">
    <source>
        <dbReference type="ARBA" id="ARBA00016549"/>
    </source>
</evidence>
<dbReference type="FunFam" id="3.50.30.40:FF:000002">
    <property type="entry name" value="4-carboxy-4-hydroxy-2-oxoadipate aldolase/oxaloacetate decarboxylase"/>
    <property type="match status" value="1"/>
</dbReference>
<evidence type="ECO:0000256" key="17">
    <source>
        <dbReference type="ARBA" id="ARBA00047973"/>
    </source>
</evidence>
<dbReference type="NCBIfam" id="NF006731">
    <property type="entry name" value="PRK09262.1"/>
    <property type="match status" value="1"/>
</dbReference>
<dbReference type="EC" id="4.1.3.17" evidence="7"/>
<dbReference type="InterPro" id="IPR005493">
    <property type="entry name" value="RraA/RraA-like"/>
</dbReference>
<evidence type="ECO:0000256" key="4">
    <source>
        <dbReference type="ARBA" id="ARBA00008621"/>
    </source>
</evidence>
<accession>A0A140L7L9</accession>
<dbReference type="Pfam" id="PF03737">
    <property type="entry name" value="RraA-like"/>
    <property type="match status" value="1"/>
</dbReference>
<feature type="binding site" evidence="19">
    <location>
        <begin position="94"/>
        <end position="97"/>
    </location>
    <ligand>
        <name>substrate</name>
    </ligand>
</feature>
<keyword evidence="21" id="KW-1185">Reference proteome</keyword>
<evidence type="ECO:0000256" key="10">
    <source>
        <dbReference type="ARBA" id="ARBA00022723"/>
    </source>
</evidence>
<dbReference type="GO" id="GO:0046395">
    <property type="term" value="P:carboxylic acid catabolic process"/>
    <property type="evidence" value="ECO:0007669"/>
    <property type="project" value="UniProtKB-ARBA"/>
</dbReference>
<evidence type="ECO:0000256" key="11">
    <source>
        <dbReference type="ARBA" id="ARBA00022842"/>
    </source>
</evidence>
<dbReference type="STRING" id="520764.AN618_15750"/>
<dbReference type="CDD" id="cd16841">
    <property type="entry name" value="RraA_family"/>
    <property type="match status" value="1"/>
</dbReference>
<comment type="caution">
    <text evidence="20">The sequence shown here is derived from an EMBL/GenBank/DDBJ whole genome shotgun (WGS) entry which is preliminary data.</text>
</comment>
<evidence type="ECO:0000313" key="20">
    <source>
        <dbReference type="EMBL" id="KXG76544.1"/>
    </source>
</evidence>
<sequence>MVHVIKNVKKPEREIIEAFKDISSATAHEASGKKGAVSYLIKPISKGMKVCGPALTVQCMPGDNLMLHKALEIATEGDVIVAVTNGAYEYGYWGGLMTVSAMARKIGGLVIDGCIRDSSEIIEMGFPVFCRGFSIRGTSKNSLGLINYPIVLGGVIVEPGDLILGDDDGIVVIKREECEEVLKKSKKRVEDEEIKKQALSTGISSVEYNKLTEVFERLGLVEE</sequence>
<dbReference type="GO" id="GO:0008948">
    <property type="term" value="F:oxaloacetate decarboxylase activity"/>
    <property type="evidence" value="ECO:0007669"/>
    <property type="project" value="UniProtKB-EC"/>
</dbReference>
<evidence type="ECO:0000256" key="2">
    <source>
        <dbReference type="ARBA" id="ARBA00001946"/>
    </source>
</evidence>
<comment type="cofactor">
    <cofactor evidence="2 19">
        <name>Mg(2+)</name>
        <dbReference type="ChEBI" id="CHEBI:18420"/>
    </cofactor>
</comment>
<evidence type="ECO:0000256" key="8">
    <source>
        <dbReference type="ARBA" id="ARBA00012947"/>
    </source>
</evidence>
<dbReference type="EMBL" id="LOED01000019">
    <property type="protein sequence ID" value="KXG76544.1"/>
    <property type="molecule type" value="Genomic_DNA"/>
</dbReference>
<proteinExistence type="inferred from homology"/>
<protein>
    <recommendedName>
        <fullName evidence="9">Putative 4-hydroxy-4-methyl-2-oxoglutarate aldolase</fullName>
        <ecNumber evidence="8">4.1.1.112</ecNumber>
        <ecNumber evidence="7">4.1.3.17</ecNumber>
    </recommendedName>
    <alternativeName>
        <fullName evidence="16">Oxaloacetate decarboxylase</fullName>
    </alternativeName>
    <alternativeName>
        <fullName evidence="14">Regulator of ribonuclease activity homolog</fullName>
    </alternativeName>
    <alternativeName>
        <fullName evidence="15">RraA-like protein</fullName>
    </alternativeName>
</protein>
<dbReference type="AlphaFoldDB" id="A0A140L7L9"/>
<comment type="similarity">
    <text evidence="4">Belongs to the class II aldolase/RraA-like family.</text>
</comment>
<comment type="catalytic activity">
    <reaction evidence="1">
        <text>4-hydroxy-4-methyl-2-oxoglutarate = 2 pyruvate</text>
        <dbReference type="Rhea" id="RHEA:22748"/>
        <dbReference type="ChEBI" id="CHEBI:15361"/>
        <dbReference type="ChEBI" id="CHEBI:58276"/>
        <dbReference type="EC" id="4.1.3.17"/>
    </reaction>
</comment>
<reference evidence="20 21" key="1">
    <citation type="submission" date="2015-12" db="EMBL/GenBank/DDBJ databases">
        <title>Draft genome sequnece of Fervidicola ferrireducens strain Y170.</title>
        <authorList>
            <person name="Patel B.K."/>
        </authorList>
    </citation>
    <scope>NUCLEOTIDE SEQUENCE [LARGE SCALE GENOMIC DNA]</scope>
    <source>
        <strain evidence="20 21">Y170</strain>
    </source>
</reference>
<evidence type="ECO:0000313" key="21">
    <source>
        <dbReference type="Proteomes" id="UP000070427"/>
    </source>
</evidence>
<comment type="catalytic activity">
    <reaction evidence="17">
        <text>oxaloacetate + H(+) = pyruvate + CO2</text>
        <dbReference type="Rhea" id="RHEA:15641"/>
        <dbReference type="ChEBI" id="CHEBI:15361"/>
        <dbReference type="ChEBI" id="CHEBI:15378"/>
        <dbReference type="ChEBI" id="CHEBI:16452"/>
        <dbReference type="ChEBI" id="CHEBI:16526"/>
        <dbReference type="EC" id="4.1.1.112"/>
    </reaction>
</comment>
<comment type="subunit">
    <text evidence="5">Homotrimer.</text>
</comment>